<name>A0A7R8ZC87_TIMDO</name>
<evidence type="ECO:0000256" key="3">
    <source>
        <dbReference type="ARBA" id="ARBA00022859"/>
    </source>
</evidence>
<feature type="transmembrane region" description="Helical" evidence="5">
    <location>
        <begin position="87"/>
        <end position="108"/>
    </location>
</feature>
<dbReference type="GO" id="GO:0045087">
    <property type="term" value="P:innate immune response"/>
    <property type="evidence" value="ECO:0007669"/>
    <property type="project" value="UniProtKB-KW"/>
</dbReference>
<feature type="region of interest" description="Disordered" evidence="4">
    <location>
        <begin position="115"/>
        <end position="163"/>
    </location>
</feature>
<keyword evidence="2" id="KW-0399">Innate immunity</keyword>
<dbReference type="SMART" id="SM00701">
    <property type="entry name" value="PGRP"/>
    <property type="match status" value="1"/>
</dbReference>
<dbReference type="SUPFAM" id="SSF55846">
    <property type="entry name" value="N-acetylmuramoyl-L-alanine amidase-like"/>
    <property type="match status" value="1"/>
</dbReference>
<feature type="domain" description="Peptidoglycan recognition protein family" evidence="7">
    <location>
        <begin position="172"/>
        <end position="316"/>
    </location>
</feature>
<dbReference type="SMART" id="SM00644">
    <property type="entry name" value="Ami_2"/>
    <property type="match status" value="1"/>
</dbReference>
<dbReference type="InterPro" id="IPR015510">
    <property type="entry name" value="PGRP"/>
</dbReference>
<keyword evidence="5" id="KW-0812">Transmembrane</keyword>
<keyword evidence="5" id="KW-0472">Membrane</keyword>
<dbReference type="GO" id="GO:0009253">
    <property type="term" value="P:peptidoglycan catabolic process"/>
    <property type="evidence" value="ECO:0007669"/>
    <property type="project" value="InterPro"/>
</dbReference>
<proteinExistence type="inferred from homology"/>
<dbReference type="Gene3D" id="3.40.80.10">
    <property type="entry name" value="Peptidoglycan recognition protein-like"/>
    <property type="match status" value="1"/>
</dbReference>
<evidence type="ECO:0000259" key="6">
    <source>
        <dbReference type="SMART" id="SM00644"/>
    </source>
</evidence>
<evidence type="ECO:0000259" key="7">
    <source>
        <dbReference type="SMART" id="SM00701"/>
    </source>
</evidence>
<evidence type="ECO:0000313" key="8">
    <source>
        <dbReference type="EMBL" id="CAD7202415.1"/>
    </source>
</evidence>
<dbReference type="GO" id="GO:0008745">
    <property type="term" value="F:N-acetylmuramoyl-L-alanine amidase activity"/>
    <property type="evidence" value="ECO:0007669"/>
    <property type="project" value="InterPro"/>
</dbReference>
<keyword evidence="5" id="KW-1133">Transmembrane helix</keyword>
<dbReference type="PANTHER" id="PTHR11022">
    <property type="entry name" value="PEPTIDOGLYCAN RECOGNITION PROTEIN"/>
    <property type="match status" value="1"/>
</dbReference>
<dbReference type="PANTHER" id="PTHR11022:SF74">
    <property type="entry name" value="PEPTIDOGLYCAN-RECOGNITION PROTEIN SA"/>
    <property type="match status" value="1"/>
</dbReference>
<keyword evidence="3" id="KW-0391">Immunity</keyword>
<dbReference type="InterPro" id="IPR036505">
    <property type="entry name" value="Amidase/PGRP_sf"/>
</dbReference>
<organism evidence="8">
    <name type="scientific">Timema douglasi</name>
    <name type="common">Walking stick</name>
    <dbReference type="NCBI Taxonomy" id="61478"/>
    <lineage>
        <taxon>Eukaryota</taxon>
        <taxon>Metazoa</taxon>
        <taxon>Ecdysozoa</taxon>
        <taxon>Arthropoda</taxon>
        <taxon>Hexapoda</taxon>
        <taxon>Insecta</taxon>
        <taxon>Pterygota</taxon>
        <taxon>Neoptera</taxon>
        <taxon>Polyneoptera</taxon>
        <taxon>Phasmatodea</taxon>
        <taxon>Timematodea</taxon>
        <taxon>Timematoidea</taxon>
        <taxon>Timematidae</taxon>
        <taxon>Timema</taxon>
    </lineage>
</organism>
<protein>
    <submittedName>
        <fullName evidence="8">Uncharacterized protein</fullName>
    </submittedName>
</protein>
<dbReference type="InterPro" id="IPR006619">
    <property type="entry name" value="PGRP_domain_met/bac"/>
</dbReference>
<sequence>MSVNKTCDMKLVRGSTRHRTLASGILPPIIITSPLGTQHSSPVSSPVSNPGVYCRRRSEIKDGFGSQKLSSLVQTKRRAFSQRSIKLLGALAIALLVVGLGCVVHLWLQNYFSSKTGQQPPPKEQGGKSPLQVPNRQSHWTSSSSSQDAPGLEYQVEKSPDCNNATPVTRLPFILYSKQDWGGQPSKKGTSLFELPVLCVIISHTAGSRCSTLSYCSKLLRDIQSYHVDKVASLDIGYNFLISDDGAVYEGRGWTKRSFHKRVNDQPCLAVNFIGHYGRNALTSKQISAAKSLLDYAVHICVLDREYKLLGQSQTFNADSPGQYAMEEISKWEHYTPESFKNN</sequence>
<dbReference type="AlphaFoldDB" id="A0A7R8ZC87"/>
<gene>
    <name evidence="8" type="ORF">TDIB3V08_LOCUS8597</name>
</gene>
<dbReference type="CDD" id="cd06583">
    <property type="entry name" value="PGRP"/>
    <property type="match status" value="1"/>
</dbReference>
<evidence type="ECO:0000256" key="5">
    <source>
        <dbReference type="SAM" id="Phobius"/>
    </source>
</evidence>
<reference evidence="8" key="1">
    <citation type="submission" date="2020-11" db="EMBL/GenBank/DDBJ databases">
        <authorList>
            <person name="Tran Van P."/>
        </authorList>
    </citation>
    <scope>NUCLEOTIDE SEQUENCE</scope>
</reference>
<dbReference type="InterPro" id="IPR002502">
    <property type="entry name" value="Amidase_domain"/>
</dbReference>
<dbReference type="GO" id="GO:0008270">
    <property type="term" value="F:zinc ion binding"/>
    <property type="evidence" value="ECO:0007669"/>
    <property type="project" value="InterPro"/>
</dbReference>
<feature type="compositionally biased region" description="Polar residues" evidence="4">
    <location>
        <begin position="132"/>
        <end position="141"/>
    </location>
</feature>
<dbReference type="EMBL" id="OA569346">
    <property type="protein sequence ID" value="CAD7202415.1"/>
    <property type="molecule type" value="Genomic_DNA"/>
</dbReference>
<feature type="domain" description="N-acetylmuramoyl-L-alanine amidase" evidence="6">
    <location>
        <begin position="185"/>
        <end position="322"/>
    </location>
</feature>
<accession>A0A7R8ZC87</accession>
<evidence type="ECO:0000256" key="2">
    <source>
        <dbReference type="ARBA" id="ARBA00022588"/>
    </source>
</evidence>
<evidence type="ECO:0000256" key="1">
    <source>
        <dbReference type="ARBA" id="ARBA00007553"/>
    </source>
</evidence>
<evidence type="ECO:0000256" key="4">
    <source>
        <dbReference type="SAM" id="MobiDB-lite"/>
    </source>
</evidence>
<comment type="similarity">
    <text evidence="1">Belongs to the N-acetylmuramoyl-L-alanine amidase 2 family.</text>
</comment>
<dbReference type="Pfam" id="PF01510">
    <property type="entry name" value="Amidase_2"/>
    <property type="match status" value="1"/>
</dbReference>